<dbReference type="InterPro" id="IPR005019">
    <property type="entry name" value="Adenine_glyco"/>
</dbReference>
<gene>
    <name evidence="2" type="ORF">PCAR00345_LOCUS41122</name>
</gene>
<keyword evidence="1" id="KW-0862">Zinc</keyword>
<keyword evidence="1" id="KW-0479">Metal-binding</keyword>
<feature type="binding site" evidence="1">
    <location>
        <position position="10"/>
    </location>
    <ligand>
        <name>Zn(2+)</name>
        <dbReference type="ChEBI" id="CHEBI:29105"/>
    </ligand>
</feature>
<evidence type="ECO:0000256" key="1">
    <source>
        <dbReference type="PIRSR" id="PIRSR605019-1"/>
    </source>
</evidence>
<reference evidence="2" key="1">
    <citation type="submission" date="2021-01" db="EMBL/GenBank/DDBJ databases">
        <authorList>
            <person name="Corre E."/>
            <person name="Pelletier E."/>
            <person name="Niang G."/>
            <person name="Scheremetjew M."/>
            <person name="Finn R."/>
            <person name="Kale V."/>
            <person name="Holt S."/>
            <person name="Cochrane G."/>
            <person name="Meng A."/>
            <person name="Brown T."/>
            <person name="Cohen L."/>
        </authorList>
    </citation>
    <scope>NUCLEOTIDE SEQUENCE</scope>
    <source>
        <strain evidence="2">CCMP645</strain>
    </source>
</reference>
<sequence length="237" mass="26841">MPCLFDGDYHDHVWGTSVRDSKMLFAQLSLATQQCGVSWRIVWDKRHFYAEAFHDWDMHRVAAMTQTDLARLVDKSGPWAGKVIQNAAKLSAIVHNARECLRIEEEHAGGLCGFLWSFVDNCEETVNTSSLCHGDNYSRIFGVTSSYSDALAKAMRKSATSKYNFKFLGSITLQAFLLQNGLLNGHSSQCHRNPRCKHRALSSESVGPTTPVVKRVRERSVSLQTEFSSRTRRRLQR</sequence>
<proteinExistence type="predicted"/>
<dbReference type="EMBL" id="HBIZ01067190">
    <property type="protein sequence ID" value="CAE0788413.1"/>
    <property type="molecule type" value="Transcribed_RNA"/>
</dbReference>
<organism evidence="2">
    <name type="scientific">Chrysotila carterae</name>
    <name type="common">Marine alga</name>
    <name type="synonym">Syracosphaera carterae</name>
    <dbReference type="NCBI Taxonomy" id="13221"/>
    <lineage>
        <taxon>Eukaryota</taxon>
        <taxon>Haptista</taxon>
        <taxon>Haptophyta</taxon>
        <taxon>Prymnesiophyceae</taxon>
        <taxon>Isochrysidales</taxon>
        <taxon>Isochrysidaceae</taxon>
        <taxon>Chrysotila</taxon>
    </lineage>
</organism>
<dbReference type="SUPFAM" id="SSF48150">
    <property type="entry name" value="DNA-glycosylase"/>
    <property type="match status" value="1"/>
</dbReference>
<feature type="binding site" evidence="1">
    <location>
        <position position="190"/>
    </location>
    <ligand>
        <name>Zn(2+)</name>
        <dbReference type="ChEBI" id="CHEBI:29105"/>
    </ligand>
</feature>
<dbReference type="InterPro" id="IPR052891">
    <property type="entry name" value="DNA-3mA_glycosylase"/>
</dbReference>
<dbReference type="GO" id="GO:0006284">
    <property type="term" value="P:base-excision repair"/>
    <property type="evidence" value="ECO:0007669"/>
    <property type="project" value="InterPro"/>
</dbReference>
<dbReference type="AlphaFoldDB" id="A0A7S4C717"/>
<evidence type="ECO:0000313" key="2">
    <source>
        <dbReference type="EMBL" id="CAE0788413.1"/>
    </source>
</evidence>
<protein>
    <recommendedName>
        <fullName evidence="3">DNA-3-methyladenine glycosylase I</fullName>
    </recommendedName>
</protein>
<evidence type="ECO:0008006" key="3">
    <source>
        <dbReference type="Google" id="ProtNLM"/>
    </source>
</evidence>
<dbReference type="PANTHER" id="PTHR30037:SF4">
    <property type="entry name" value="DNA-3-METHYLADENINE GLYCOSYLASE I"/>
    <property type="match status" value="1"/>
</dbReference>
<name>A0A7S4C717_CHRCT</name>
<feature type="binding site" evidence="1">
    <location>
        <position position="186"/>
    </location>
    <ligand>
        <name>Zn(2+)</name>
        <dbReference type="ChEBI" id="CHEBI:29105"/>
    </ligand>
</feature>
<dbReference type="PANTHER" id="PTHR30037">
    <property type="entry name" value="DNA-3-METHYLADENINE GLYCOSYLASE 1"/>
    <property type="match status" value="1"/>
</dbReference>
<dbReference type="GO" id="GO:0008725">
    <property type="term" value="F:DNA-3-methyladenine glycosylase activity"/>
    <property type="evidence" value="ECO:0007669"/>
    <property type="project" value="InterPro"/>
</dbReference>
<accession>A0A7S4C717</accession>
<dbReference type="Gene3D" id="1.10.340.30">
    <property type="entry name" value="Hypothetical protein, domain 2"/>
    <property type="match status" value="1"/>
</dbReference>
<dbReference type="GO" id="GO:0046872">
    <property type="term" value="F:metal ion binding"/>
    <property type="evidence" value="ECO:0007669"/>
    <property type="project" value="UniProtKB-KW"/>
</dbReference>
<dbReference type="Pfam" id="PF03352">
    <property type="entry name" value="Adenine_glyco"/>
    <property type="match status" value="1"/>
</dbReference>
<dbReference type="InterPro" id="IPR011257">
    <property type="entry name" value="DNA_glycosylase"/>
</dbReference>